<sequence>MEEQTAMSPAEQHRQGLHVAPPAKGDISNTLTQVSISSTTSSPLSSAPPTPGLPTLRQLSHMATSPLPQPAGSPKQPFLRRTSSAMSLGARSTSSPKLMRKGPRQSLGTQAEGAEARPTPKRSISNLIANLREAQIAMLHFTKVLAVDSDSRESAETVVILHDACYGHRYSRLKTTKSTLSMIVERPERIHASVLGASAAYVRLGGHYAGASNSPHPERNSTAGPPFKIRRTARSIDITSSYVTNVHGTAWMSELRTMCHAAGERLAAGTKELGRASTPTEPEKRKLHEGDLYLAPESLDAFQGALGGVADAVDAVFDPRTPTNRAFVAIRPPGHHCSADYPSGFCWVNNVHVGIEYAAQTYGLTHAAILDFDLHHGDGSQAITWERNSRNNQNRQNAKPNSKLKLSPEIGYFSLHDINSYPCEMGDDEKVQAASICVENAHGQSIWNVHLQSWKDEAEFWGLYESRYRILLDKARVFLRHHTARLKAEAKVSPRAAIFISAGFDASEWESAGMQRHKVNVPTEFYARFTRDVVQVAHEVGSGCDGRVISVLEGGYSDRALCSGVLSHLSGLCAEPAGSRKEEEPVAQMPLDKLMNGLRINGKSSSPQLPYDKSWWSADNLNALEMKINPLQPPQVKRVRTGLQPTYATPTESFAYKVVDPNKFARSVSGTMRDIPLPPRPRTPALPEVDWVVATQELSKLLIPVDRQTLSCTPEELGGTRTKKDRQSAMPVLTTTEDAVQPRQLRDRKAIKLPAAYAESTHSDEAESLRSVSRSNNGHGGNRRQTMHVVPSATAGEENTAPREQFQRRASRRLSAGSAFGSLDGMMDSDAPPVPALPTAPPSASTTNGYMKPPPIPTPAAGTGIQMKKMRAPTSKSRKASDSTTASIPTLPVRAEDLSAAFIAAPRTNDVQMPMVPVVVPTAPHSVTEVDKLTSGLNRISLKLGSREESERKAKERDAAERRARGLKGAETRRVNAAARKAAVAGPDHKRGDGVTPPAAKVGTAKSERGETAESPMMAGIPGADTAEREMIGDRNAGTDTVPGAPEETASLPDAQMESERPVVENVALDTEQRTASDGFPFASTSPPSPQQPGAEQAAPAPVANGSISTSALLSRFAEQNPAVLAAPDSAARQLIREDNNTHIQALQPNGSVSSPPLRSPREKKSRPLPTFSSTGPIPFASQAAFPYSPTSKGKTKPDHSNPGSPLLPSSSLRRQGLKDSIGRKFDMRNVSGHGNGVSRSMHDEGLAEDEITQGPTPREEKDIWEVPETPVRAGLGR</sequence>
<feature type="compositionally biased region" description="Low complexity" evidence="1">
    <location>
        <begin position="975"/>
        <end position="985"/>
    </location>
</feature>
<feature type="domain" description="Histone deacetylase" evidence="2">
    <location>
        <begin position="236"/>
        <end position="571"/>
    </location>
</feature>
<dbReference type="EMBL" id="JAUJLE010000518">
    <property type="protein sequence ID" value="KAK0954150.1"/>
    <property type="molecule type" value="Genomic_DNA"/>
</dbReference>
<proteinExistence type="predicted"/>
<dbReference type="InterPro" id="IPR023801">
    <property type="entry name" value="His_deacetylse_dom"/>
</dbReference>
<dbReference type="Gene3D" id="3.40.800.20">
    <property type="entry name" value="Histone deacetylase domain"/>
    <property type="match status" value="1"/>
</dbReference>
<feature type="compositionally biased region" description="Polar residues" evidence="1">
    <location>
        <begin position="1142"/>
        <end position="1157"/>
    </location>
</feature>
<protein>
    <submittedName>
        <fullName evidence="3">Histone deacetylase</fullName>
        <ecNumber evidence="3">3.5.1.98</ecNumber>
    </submittedName>
</protein>
<feature type="region of interest" description="Disordered" evidence="1">
    <location>
        <begin position="755"/>
        <end position="813"/>
    </location>
</feature>
<feature type="region of interest" description="Disordered" evidence="1">
    <location>
        <begin position="837"/>
        <end position="866"/>
    </location>
</feature>
<feature type="region of interest" description="Disordered" evidence="1">
    <location>
        <begin position="1136"/>
        <end position="1278"/>
    </location>
</feature>
<dbReference type="CDD" id="cd09998">
    <property type="entry name" value="HDAC_Hos3"/>
    <property type="match status" value="1"/>
</dbReference>
<feature type="compositionally biased region" description="Basic and acidic residues" evidence="1">
    <location>
        <begin position="1217"/>
        <end position="1228"/>
    </location>
</feature>
<dbReference type="PANTHER" id="PTHR47558">
    <property type="entry name" value="HISTONE DEACETYLASE HOS3"/>
    <property type="match status" value="1"/>
</dbReference>
<dbReference type="InterPro" id="IPR023696">
    <property type="entry name" value="Ureohydrolase_dom_sf"/>
</dbReference>
<dbReference type="InterPro" id="IPR037138">
    <property type="entry name" value="His_deacetylse_dom_sf"/>
</dbReference>
<dbReference type="InterPro" id="IPR000286">
    <property type="entry name" value="HDACs"/>
</dbReference>
<feature type="region of interest" description="Disordered" evidence="1">
    <location>
        <begin position="1"/>
        <end position="57"/>
    </location>
</feature>
<feature type="region of interest" description="Disordered" evidence="1">
    <location>
        <begin position="944"/>
        <end position="1104"/>
    </location>
</feature>
<keyword evidence="3" id="KW-0378">Hydrolase</keyword>
<feature type="compositionally biased region" description="Low complexity" evidence="1">
    <location>
        <begin position="1092"/>
        <end position="1104"/>
    </location>
</feature>
<dbReference type="PRINTS" id="PR01270">
    <property type="entry name" value="HDASUPER"/>
</dbReference>
<reference evidence="3" key="1">
    <citation type="submission" date="2023-06" db="EMBL/GenBank/DDBJ databases">
        <title>Black Yeasts Isolated from many extreme environments.</title>
        <authorList>
            <person name="Coleine C."/>
            <person name="Stajich J.E."/>
            <person name="Selbmann L."/>
        </authorList>
    </citation>
    <scope>NUCLEOTIDE SEQUENCE</scope>
    <source>
        <strain evidence="3">CCFEE 5200</strain>
    </source>
</reference>
<dbReference type="GO" id="GO:0005634">
    <property type="term" value="C:nucleus"/>
    <property type="evidence" value="ECO:0007669"/>
    <property type="project" value="TreeGrafter"/>
</dbReference>
<evidence type="ECO:0000313" key="4">
    <source>
        <dbReference type="Proteomes" id="UP001175353"/>
    </source>
</evidence>
<name>A0AAN6H3P9_9PEZI</name>
<dbReference type="AlphaFoldDB" id="A0AAN6H3P9"/>
<evidence type="ECO:0000256" key="1">
    <source>
        <dbReference type="SAM" id="MobiDB-lite"/>
    </source>
</evidence>
<dbReference type="EC" id="3.5.1.98" evidence="3"/>
<comment type="caution">
    <text evidence="3">The sequence shown here is derived from an EMBL/GenBank/DDBJ whole genome shotgun (WGS) entry which is preliminary data.</text>
</comment>
<evidence type="ECO:0000259" key="2">
    <source>
        <dbReference type="Pfam" id="PF00850"/>
    </source>
</evidence>
<accession>A0AAN6H3P9</accession>
<keyword evidence="4" id="KW-1185">Reference proteome</keyword>
<feature type="compositionally biased region" description="Polar residues" evidence="1">
    <location>
        <begin position="84"/>
        <end position="96"/>
    </location>
</feature>
<evidence type="ECO:0000313" key="3">
    <source>
        <dbReference type="EMBL" id="KAK0954150.1"/>
    </source>
</evidence>
<dbReference type="PANTHER" id="PTHR47558:SF1">
    <property type="entry name" value="HISTONE DEACETYLASE HOS3"/>
    <property type="match status" value="1"/>
</dbReference>
<feature type="compositionally biased region" description="Basic and acidic residues" evidence="1">
    <location>
        <begin position="945"/>
        <end position="974"/>
    </location>
</feature>
<gene>
    <name evidence="3" type="primary">HOS3_2</name>
    <name evidence="3" type="ORF">LTR91_023459</name>
</gene>
<dbReference type="GO" id="GO:0141221">
    <property type="term" value="F:histone deacetylase activity, hydrolytic mechanism"/>
    <property type="evidence" value="ECO:0007669"/>
    <property type="project" value="UniProtKB-EC"/>
</dbReference>
<dbReference type="Proteomes" id="UP001175353">
    <property type="component" value="Unassembled WGS sequence"/>
</dbReference>
<dbReference type="InterPro" id="IPR053244">
    <property type="entry name" value="HDAC_HD_type_1"/>
</dbReference>
<dbReference type="Pfam" id="PF00850">
    <property type="entry name" value="Hist_deacetyl"/>
    <property type="match status" value="1"/>
</dbReference>
<organism evidence="3 4">
    <name type="scientific">Friedmanniomyces endolithicus</name>
    <dbReference type="NCBI Taxonomy" id="329885"/>
    <lineage>
        <taxon>Eukaryota</taxon>
        <taxon>Fungi</taxon>
        <taxon>Dikarya</taxon>
        <taxon>Ascomycota</taxon>
        <taxon>Pezizomycotina</taxon>
        <taxon>Dothideomycetes</taxon>
        <taxon>Dothideomycetidae</taxon>
        <taxon>Mycosphaerellales</taxon>
        <taxon>Teratosphaeriaceae</taxon>
        <taxon>Friedmanniomyces</taxon>
    </lineage>
</organism>
<feature type="region of interest" description="Disordered" evidence="1">
    <location>
        <begin position="84"/>
        <end position="120"/>
    </location>
</feature>
<dbReference type="FunFam" id="3.40.800.20:FF:000011">
    <property type="entry name" value="Histone deacetylase HOS3"/>
    <property type="match status" value="1"/>
</dbReference>
<feature type="compositionally biased region" description="Low complexity" evidence="1">
    <location>
        <begin position="1201"/>
        <end position="1213"/>
    </location>
</feature>
<dbReference type="GO" id="GO:0010468">
    <property type="term" value="P:regulation of gene expression"/>
    <property type="evidence" value="ECO:0007669"/>
    <property type="project" value="UniProtKB-ARBA"/>
</dbReference>
<dbReference type="SUPFAM" id="SSF52768">
    <property type="entry name" value="Arginase/deacetylase"/>
    <property type="match status" value="1"/>
</dbReference>
<feature type="compositionally biased region" description="Low complexity" evidence="1">
    <location>
        <begin position="30"/>
        <end position="45"/>
    </location>
</feature>